<dbReference type="AlphaFoldDB" id="A0A0D2B1B2"/>
<evidence type="ECO:0000256" key="8">
    <source>
        <dbReference type="ARBA" id="ARBA00022723"/>
    </source>
</evidence>
<keyword evidence="21" id="KW-1185">Reference proteome</keyword>
<dbReference type="OrthoDB" id="1925334at2759"/>
<keyword evidence="11" id="KW-0496">Mitochondrion</keyword>
<dbReference type="InterPro" id="IPR037396">
    <property type="entry name" value="FMN_HAD"/>
</dbReference>
<dbReference type="Gene3D" id="3.10.120.10">
    <property type="entry name" value="Cytochrome b5-like heme/steroid binding domain"/>
    <property type="match status" value="1"/>
</dbReference>
<dbReference type="InterPro" id="IPR000262">
    <property type="entry name" value="FMN-dep_DH"/>
</dbReference>
<dbReference type="PANTHER" id="PTHR10578">
    <property type="entry name" value="S -2-HYDROXY-ACID OXIDASE-RELATED"/>
    <property type="match status" value="1"/>
</dbReference>
<dbReference type="STRING" id="215243.A0A0D2B1B2"/>
<evidence type="ECO:0000259" key="18">
    <source>
        <dbReference type="PROSITE" id="PS50255"/>
    </source>
</evidence>
<evidence type="ECO:0000256" key="14">
    <source>
        <dbReference type="ARBA" id="ARBA00061589"/>
    </source>
</evidence>
<dbReference type="EMBL" id="KN847333">
    <property type="protein sequence ID" value="KIW45926.1"/>
    <property type="molecule type" value="Genomic_DNA"/>
</dbReference>
<dbReference type="InterPro" id="IPR001199">
    <property type="entry name" value="Cyt_B5-like_heme/steroid-bd"/>
</dbReference>
<dbReference type="Gene3D" id="3.20.20.70">
    <property type="entry name" value="Aldolase class I"/>
    <property type="match status" value="1"/>
</dbReference>
<dbReference type="SMART" id="SM01117">
    <property type="entry name" value="Cyt-b5"/>
    <property type="match status" value="1"/>
</dbReference>
<dbReference type="InterPro" id="IPR036400">
    <property type="entry name" value="Cyt_B5-like_heme/steroid_sf"/>
</dbReference>
<organism evidence="20 21">
    <name type="scientific">Exophiala oligosperma</name>
    <dbReference type="NCBI Taxonomy" id="215243"/>
    <lineage>
        <taxon>Eukaryota</taxon>
        <taxon>Fungi</taxon>
        <taxon>Dikarya</taxon>
        <taxon>Ascomycota</taxon>
        <taxon>Pezizomycotina</taxon>
        <taxon>Eurotiomycetes</taxon>
        <taxon>Chaetothyriomycetidae</taxon>
        <taxon>Chaetothyriales</taxon>
        <taxon>Herpotrichiellaceae</taxon>
        <taxon>Exophiala</taxon>
    </lineage>
</organism>
<dbReference type="PROSITE" id="PS51349">
    <property type="entry name" value="FMN_HYDROXY_ACID_DH_2"/>
    <property type="match status" value="1"/>
</dbReference>
<proteinExistence type="inferred from homology"/>
<dbReference type="PROSITE" id="PS50255">
    <property type="entry name" value="CYTOCHROME_B5_2"/>
    <property type="match status" value="1"/>
</dbReference>
<comment type="similarity">
    <text evidence="14">In the N-terminal section; belongs to the cytochrome b5 family.</text>
</comment>
<evidence type="ECO:0000256" key="17">
    <source>
        <dbReference type="SAM" id="MobiDB-lite"/>
    </source>
</evidence>
<dbReference type="GO" id="GO:0004460">
    <property type="term" value="F:L-lactate dehydrogenase (cytochrome) activity"/>
    <property type="evidence" value="ECO:0007669"/>
    <property type="project" value="UniProtKB-EC"/>
</dbReference>
<reference evidence="20 21" key="1">
    <citation type="submission" date="2015-01" db="EMBL/GenBank/DDBJ databases">
        <title>The Genome Sequence of Exophiala oligosperma CBS72588.</title>
        <authorList>
            <consortium name="The Broad Institute Genomics Platform"/>
            <person name="Cuomo C."/>
            <person name="de Hoog S."/>
            <person name="Gorbushina A."/>
            <person name="Stielow B."/>
            <person name="Teixiera M."/>
            <person name="Abouelleil A."/>
            <person name="Chapman S.B."/>
            <person name="Priest M."/>
            <person name="Young S.K."/>
            <person name="Wortman J."/>
            <person name="Nusbaum C."/>
            <person name="Birren B."/>
        </authorList>
    </citation>
    <scope>NUCLEOTIDE SEQUENCE [LARGE SCALE GENOMIC DNA]</scope>
    <source>
        <strain evidence="20 21">CBS 72588</strain>
    </source>
</reference>
<dbReference type="Pfam" id="PF00173">
    <property type="entry name" value="Cyt-b5"/>
    <property type="match status" value="1"/>
</dbReference>
<keyword evidence="6" id="KW-0285">Flavoprotein</keyword>
<dbReference type="GO" id="GO:0046872">
    <property type="term" value="F:metal ion binding"/>
    <property type="evidence" value="ECO:0007669"/>
    <property type="project" value="UniProtKB-KW"/>
</dbReference>
<dbReference type="RefSeq" id="XP_016266142.1">
    <property type="nucleotide sequence ID" value="XM_016402245.1"/>
</dbReference>
<dbReference type="HOGENOM" id="CLU_020639_1_1_1"/>
<feature type="region of interest" description="Disordered" evidence="17">
    <location>
        <begin position="87"/>
        <end position="108"/>
    </location>
</feature>
<dbReference type="InterPro" id="IPR037458">
    <property type="entry name" value="L-MDH/L-LDH_FMN-bd"/>
</dbReference>
<keyword evidence="9" id="KW-0560">Oxidoreductase</keyword>
<dbReference type="EC" id="1.1.2.3" evidence="15"/>
<comment type="cofactor">
    <cofactor evidence="1">
        <name>FMN</name>
        <dbReference type="ChEBI" id="CHEBI:58210"/>
    </cofactor>
</comment>
<evidence type="ECO:0000256" key="12">
    <source>
        <dbReference type="ARBA" id="ARBA00052399"/>
    </source>
</evidence>
<dbReference type="PANTHER" id="PTHR10578:SF104">
    <property type="entry name" value="CYTOCHROME B2, MITOCHONDRIAL-RELATED"/>
    <property type="match status" value="1"/>
</dbReference>
<evidence type="ECO:0000313" key="20">
    <source>
        <dbReference type="EMBL" id="KIW45926.1"/>
    </source>
</evidence>
<dbReference type="FunFam" id="3.20.20.70:FF:000062">
    <property type="entry name" value="Cytochrome b2, mitochondrial, putative"/>
    <property type="match status" value="1"/>
</dbReference>
<keyword evidence="8" id="KW-0479">Metal-binding</keyword>
<dbReference type="GO" id="GO:0005758">
    <property type="term" value="C:mitochondrial intermembrane space"/>
    <property type="evidence" value="ECO:0007669"/>
    <property type="project" value="UniProtKB-SubCell"/>
</dbReference>
<dbReference type="SUPFAM" id="SSF51395">
    <property type="entry name" value="FMN-linked oxidoreductases"/>
    <property type="match status" value="1"/>
</dbReference>
<evidence type="ECO:0000256" key="3">
    <source>
        <dbReference type="ARBA" id="ARBA00004569"/>
    </source>
</evidence>
<evidence type="ECO:0000256" key="6">
    <source>
        <dbReference type="ARBA" id="ARBA00022630"/>
    </source>
</evidence>
<evidence type="ECO:0000256" key="9">
    <source>
        <dbReference type="ARBA" id="ARBA00023002"/>
    </source>
</evidence>
<evidence type="ECO:0000256" key="7">
    <source>
        <dbReference type="ARBA" id="ARBA00022643"/>
    </source>
</evidence>
<name>A0A0D2B1B2_9EURO</name>
<dbReference type="InterPro" id="IPR013785">
    <property type="entry name" value="Aldolase_TIM"/>
</dbReference>
<keyword evidence="10" id="KW-0408">Iron</keyword>
<comment type="similarity">
    <text evidence="13">In the C-terminal section; belongs to the FMN-dependent alpha-hydroxy acid dehydrogenase family.</text>
</comment>
<evidence type="ECO:0000256" key="15">
    <source>
        <dbReference type="ARBA" id="ARBA00066458"/>
    </source>
</evidence>
<comment type="cofactor">
    <cofactor evidence="2">
        <name>heme b</name>
        <dbReference type="ChEBI" id="CHEBI:60344"/>
    </cofactor>
</comment>
<dbReference type="CDD" id="cd02922">
    <property type="entry name" value="FCB2_FMN"/>
    <property type="match status" value="1"/>
</dbReference>
<sequence length="491" mass="53944">MAETKVVSFDELSAHNTPEDCWLVIGGEVWDVSKFAPAHPGGSYLIYKYAANDATEAFSEVHASTVLRENLPVDCFIGALERSSIPKEWNSQQQQQGQRKSVSESTAEEKPPLHSILNSYDFDASAAVFASKKAYTFYSTADTDCWTRHANEAMLKRIWFRPRVMRNVESIDTSGSMLGIPMALPLFICPTGLAKLISPEAENGLARAAKSTGILEIISTSASYPIQEIASQAPGYPFFLQLYVNKQRQKSVELLSKARSMGMRAIFVTVDAAGRGKRESDERLVVDEIIVSPVTGEQVKADKKGGGLTRSTGNYIDQSTTWDDIAWIRQHTDLPIVLKGIGSAEDARLAMAHNVDGILLSNHGGRNLDYSPPAILLLLEMHRCCPEIFDKMEVFVDGGFRRGADVLKALCLGAKAVGIGRTFLYALNYGTEGVEHLVEIIQSELESAMKLIGAKDLSEVHPGLVNTSDVDHLVPANTNHPYVRWRSTPKL</sequence>
<evidence type="ECO:0000256" key="2">
    <source>
        <dbReference type="ARBA" id="ARBA00001970"/>
    </source>
</evidence>
<keyword evidence="5" id="KW-0349">Heme</keyword>
<comment type="subcellular location">
    <subcellularLocation>
        <location evidence="3">Mitochondrion intermembrane space</location>
    </subcellularLocation>
</comment>
<gene>
    <name evidence="20" type="ORF">PV06_01631</name>
</gene>
<evidence type="ECO:0000259" key="19">
    <source>
        <dbReference type="PROSITE" id="PS51349"/>
    </source>
</evidence>
<dbReference type="GeneID" id="27353705"/>
<protein>
    <recommendedName>
        <fullName evidence="16">L-lactate dehydrogenase (cytochrome)</fullName>
        <ecNumber evidence="15">1.1.2.3</ecNumber>
    </recommendedName>
</protein>
<evidence type="ECO:0000256" key="10">
    <source>
        <dbReference type="ARBA" id="ARBA00023004"/>
    </source>
</evidence>
<dbReference type="Pfam" id="PF01070">
    <property type="entry name" value="FMN_dh"/>
    <property type="match status" value="1"/>
</dbReference>
<dbReference type="Proteomes" id="UP000053342">
    <property type="component" value="Unassembled WGS sequence"/>
</dbReference>
<keyword evidence="7" id="KW-0288">FMN</keyword>
<feature type="domain" description="FMN hydroxy acid dehydrogenase" evidence="19">
    <location>
        <begin position="111"/>
        <end position="470"/>
    </location>
</feature>
<comment type="catalytic activity">
    <reaction evidence="12">
        <text>(S)-lactate + 2 Fe(III)-[cytochrome c] = 2 Fe(II)-[cytochrome c] + pyruvate + 2 H(+)</text>
        <dbReference type="Rhea" id="RHEA:19909"/>
        <dbReference type="Rhea" id="RHEA-COMP:10350"/>
        <dbReference type="Rhea" id="RHEA-COMP:14399"/>
        <dbReference type="ChEBI" id="CHEBI:15361"/>
        <dbReference type="ChEBI" id="CHEBI:15378"/>
        <dbReference type="ChEBI" id="CHEBI:16651"/>
        <dbReference type="ChEBI" id="CHEBI:29033"/>
        <dbReference type="ChEBI" id="CHEBI:29034"/>
        <dbReference type="EC" id="1.1.2.3"/>
    </reaction>
    <physiologicalReaction direction="left-to-right" evidence="12">
        <dbReference type="Rhea" id="RHEA:19910"/>
    </physiologicalReaction>
</comment>
<evidence type="ECO:0000313" key="21">
    <source>
        <dbReference type="Proteomes" id="UP000053342"/>
    </source>
</evidence>
<feature type="domain" description="Cytochrome b5 heme-binding" evidence="18">
    <location>
        <begin position="4"/>
        <end position="81"/>
    </location>
</feature>
<evidence type="ECO:0000256" key="1">
    <source>
        <dbReference type="ARBA" id="ARBA00001917"/>
    </source>
</evidence>
<comment type="subunit">
    <text evidence="4">Homotetramer.</text>
</comment>
<evidence type="ECO:0000256" key="5">
    <source>
        <dbReference type="ARBA" id="ARBA00022617"/>
    </source>
</evidence>
<evidence type="ECO:0000256" key="13">
    <source>
        <dbReference type="ARBA" id="ARBA00061137"/>
    </source>
</evidence>
<accession>A0A0D2B1B2</accession>
<evidence type="ECO:0000256" key="11">
    <source>
        <dbReference type="ARBA" id="ARBA00023128"/>
    </source>
</evidence>
<evidence type="ECO:0000256" key="4">
    <source>
        <dbReference type="ARBA" id="ARBA00011881"/>
    </source>
</evidence>
<evidence type="ECO:0000256" key="16">
    <source>
        <dbReference type="ARBA" id="ARBA00068515"/>
    </source>
</evidence>
<dbReference type="VEuPathDB" id="FungiDB:PV06_01631"/>
<dbReference type="SUPFAM" id="SSF55856">
    <property type="entry name" value="Cytochrome b5-like heme/steroid binding domain"/>
    <property type="match status" value="1"/>
</dbReference>